<gene>
    <name evidence="4" type="ORF">I41_02470</name>
</gene>
<dbReference type="SUPFAM" id="SSF48452">
    <property type="entry name" value="TPR-like"/>
    <property type="match status" value="1"/>
</dbReference>
<keyword evidence="5" id="KW-1185">Reference proteome</keyword>
<name>A0A517TRT4_9BACT</name>
<evidence type="ECO:0000313" key="5">
    <source>
        <dbReference type="Proteomes" id="UP000317909"/>
    </source>
</evidence>
<dbReference type="InterPro" id="IPR019734">
    <property type="entry name" value="TPR_rpt"/>
</dbReference>
<dbReference type="EMBL" id="CP036339">
    <property type="protein sequence ID" value="QDT71092.1"/>
    <property type="molecule type" value="Genomic_DNA"/>
</dbReference>
<dbReference type="OrthoDB" id="9790037at2"/>
<dbReference type="AlphaFoldDB" id="A0A517TRT4"/>
<dbReference type="KEGG" id="llh:I41_02470"/>
<dbReference type="Gene3D" id="1.25.40.10">
    <property type="entry name" value="Tetratricopeptide repeat domain"/>
    <property type="match status" value="2"/>
</dbReference>
<dbReference type="InterPro" id="IPR050498">
    <property type="entry name" value="Ycf3"/>
</dbReference>
<evidence type="ECO:0000256" key="2">
    <source>
        <dbReference type="ARBA" id="ARBA00022803"/>
    </source>
</evidence>
<evidence type="ECO:0000313" key="4">
    <source>
        <dbReference type="EMBL" id="QDT71092.1"/>
    </source>
</evidence>
<proteinExistence type="predicted"/>
<dbReference type="PROSITE" id="PS50005">
    <property type="entry name" value="TPR"/>
    <property type="match status" value="1"/>
</dbReference>
<dbReference type="RefSeq" id="WP_145430189.1">
    <property type="nucleotide sequence ID" value="NZ_CP036339.1"/>
</dbReference>
<feature type="repeat" description="TPR" evidence="3">
    <location>
        <begin position="96"/>
        <end position="129"/>
    </location>
</feature>
<organism evidence="4 5">
    <name type="scientific">Lacipirellula limnantheis</name>
    <dbReference type="NCBI Taxonomy" id="2528024"/>
    <lineage>
        <taxon>Bacteria</taxon>
        <taxon>Pseudomonadati</taxon>
        <taxon>Planctomycetota</taxon>
        <taxon>Planctomycetia</taxon>
        <taxon>Pirellulales</taxon>
        <taxon>Lacipirellulaceae</taxon>
        <taxon>Lacipirellula</taxon>
    </lineage>
</organism>
<sequence length="165" mass="18235">MQTPKNSPTQSVEAARYYNAGVQHLRSDDPEEKKAAVGCFCLAIELDPSFDEAWFNRAIGLQSLGHHEDAVSDLQALVMRGSPMAAQLTQLFAILPDVYTQLGDRSFNAGDPSLAIEYYTAAIIYGPQFAEPYEARARTYRSLGQDRLAKDDEDNIAKIRSSSSQ</sequence>
<dbReference type="Proteomes" id="UP000317909">
    <property type="component" value="Chromosome"/>
</dbReference>
<dbReference type="InterPro" id="IPR011990">
    <property type="entry name" value="TPR-like_helical_dom_sf"/>
</dbReference>
<evidence type="ECO:0000256" key="3">
    <source>
        <dbReference type="PROSITE-ProRule" id="PRU00339"/>
    </source>
</evidence>
<keyword evidence="2 3" id="KW-0802">TPR repeat</keyword>
<protein>
    <submittedName>
        <fullName evidence="4">Tetratricopeptide repeat protein</fullName>
    </submittedName>
</protein>
<dbReference type="PANTHER" id="PTHR44858">
    <property type="entry name" value="TETRATRICOPEPTIDE REPEAT PROTEIN 6"/>
    <property type="match status" value="1"/>
</dbReference>
<evidence type="ECO:0000256" key="1">
    <source>
        <dbReference type="ARBA" id="ARBA00022737"/>
    </source>
</evidence>
<accession>A0A517TRT4</accession>
<reference evidence="4 5" key="1">
    <citation type="submission" date="2019-02" db="EMBL/GenBank/DDBJ databases">
        <title>Deep-cultivation of Planctomycetes and their phenomic and genomic characterization uncovers novel biology.</title>
        <authorList>
            <person name="Wiegand S."/>
            <person name="Jogler M."/>
            <person name="Boedeker C."/>
            <person name="Pinto D."/>
            <person name="Vollmers J."/>
            <person name="Rivas-Marin E."/>
            <person name="Kohn T."/>
            <person name="Peeters S.H."/>
            <person name="Heuer A."/>
            <person name="Rast P."/>
            <person name="Oberbeckmann S."/>
            <person name="Bunk B."/>
            <person name="Jeske O."/>
            <person name="Meyerdierks A."/>
            <person name="Storesund J.E."/>
            <person name="Kallscheuer N."/>
            <person name="Luecker S."/>
            <person name="Lage O.M."/>
            <person name="Pohl T."/>
            <person name="Merkel B.J."/>
            <person name="Hornburger P."/>
            <person name="Mueller R.-W."/>
            <person name="Bruemmer F."/>
            <person name="Labrenz M."/>
            <person name="Spormann A.M."/>
            <person name="Op den Camp H."/>
            <person name="Overmann J."/>
            <person name="Amann R."/>
            <person name="Jetten M.S.M."/>
            <person name="Mascher T."/>
            <person name="Medema M.H."/>
            <person name="Devos D.P."/>
            <person name="Kaster A.-K."/>
            <person name="Ovreas L."/>
            <person name="Rohde M."/>
            <person name="Galperin M.Y."/>
            <person name="Jogler C."/>
        </authorList>
    </citation>
    <scope>NUCLEOTIDE SEQUENCE [LARGE SCALE GENOMIC DNA]</scope>
    <source>
        <strain evidence="4 5">I41</strain>
    </source>
</reference>
<dbReference type="PANTHER" id="PTHR44858:SF1">
    <property type="entry name" value="UDP-N-ACETYLGLUCOSAMINE--PEPTIDE N-ACETYLGLUCOSAMINYLTRANSFERASE SPINDLY-RELATED"/>
    <property type="match status" value="1"/>
</dbReference>
<keyword evidence="1" id="KW-0677">Repeat</keyword>